<accession>A0A086A6F5</accession>
<dbReference type="eggNOG" id="ENOG5032ZRW">
    <property type="taxonomic scope" value="Bacteria"/>
</dbReference>
<dbReference type="Proteomes" id="UP000028705">
    <property type="component" value="Unassembled WGS sequence"/>
</dbReference>
<evidence type="ECO:0000313" key="4">
    <source>
        <dbReference type="Proteomes" id="UP000028705"/>
    </source>
</evidence>
<gene>
    <name evidence="3" type="ORF">IW15_11965</name>
</gene>
<evidence type="ECO:0000256" key="1">
    <source>
        <dbReference type="ARBA" id="ARBA00022729"/>
    </source>
</evidence>
<dbReference type="STRING" id="445961.IW15_11965"/>
<sequence>MFFFIFLVIKFLIMKKNYLLGLLFCITGLNAQTVIYNQPTTTTDGIVANALANNTFVATADDFTLTSQRRITKINIVGFQNQGTLETTVATGAMLYIYADNAGSPAGIPNNNVVAPIAAINIAKGAPGYVLTKTGTSNYTFSIDVTVALSTPVILQANTVYWVVFAAKTNLTAYTAATRFNWFAGQANGSPAKLVDPANAFGAGATTWTSLSALTGTTALDGLAFSIEGNSVLGTTEVFSSVKEITVSPNPTSDYLFIKTKSKVSAVEIFDLTGRKIVSTTETDRVDVKNLEPGNYIIKIQTKEGVTTEKFIKK</sequence>
<name>A0A086A6F5_9FLAO</name>
<evidence type="ECO:0000313" key="3">
    <source>
        <dbReference type="EMBL" id="KFF12269.1"/>
    </source>
</evidence>
<reference evidence="3 4" key="1">
    <citation type="submission" date="2014-07" db="EMBL/GenBank/DDBJ databases">
        <title>Genome of Chryseobacterium soli DSM 19298.</title>
        <authorList>
            <person name="Stropko S.J."/>
            <person name="Pipes S.E."/>
            <person name="Newman J."/>
        </authorList>
    </citation>
    <scope>NUCLEOTIDE SEQUENCE [LARGE SCALE GENOMIC DNA]</scope>
    <source>
        <strain evidence="3 4">DSM 19298</strain>
    </source>
</reference>
<dbReference type="EMBL" id="JPRH01000004">
    <property type="protein sequence ID" value="KFF12269.1"/>
    <property type="molecule type" value="Genomic_DNA"/>
</dbReference>
<protein>
    <recommendedName>
        <fullName evidence="2">Secretion system C-terminal sorting domain-containing protein</fullName>
    </recommendedName>
</protein>
<dbReference type="AlphaFoldDB" id="A0A086A6F5"/>
<dbReference type="InterPro" id="IPR026444">
    <property type="entry name" value="Secre_tail"/>
</dbReference>
<keyword evidence="1" id="KW-0732">Signal</keyword>
<dbReference type="Pfam" id="PF18962">
    <property type="entry name" value="Por_Secre_tail"/>
    <property type="match status" value="1"/>
</dbReference>
<evidence type="ECO:0000259" key="2">
    <source>
        <dbReference type="Pfam" id="PF18962"/>
    </source>
</evidence>
<proteinExistence type="predicted"/>
<comment type="caution">
    <text evidence="3">The sequence shown here is derived from an EMBL/GenBank/DDBJ whole genome shotgun (WGS) entry which is preliminary data.</text>
</comment>
<organism evidence="3 4">
    <name type="scientific">Chryseobacterium soli</name>
    <dbReference type="NCBI Taxonomy" id="445961"/>
    <lineage>
        <taxon>Bacteria</taxon>
        <taxon>Pseudomonadati</taxon>
        <taxon>Bacteroidota</taxon>
        <taxon>Flavobacteriia</taxon>
        <taxon>Flavobacteriales</taxon>
        <taxon>Weeksellaceae</taxon>
        <taxon>Chryseobacterium group</taxon>
        <taxon>Chryseobacterium</taxon>
    </lineage>
</organism>
<dbReference type="NCBIfam" id="TIGR04183">
    <property type="entry name" value="Por_Secre_tail"/>
    <property type="match status" value="1"/>
</dbReference>
<feature type="domain" description="Secretion system C-terminal sorting" evidence="2">
    <location>
        <begin position="248"/>
        <end position="312"/>
    </location>
</feature>
<keyword evidence="4" id="KW-1185">Reference proteome</keyword>